<dbReference type="SMART" id="SM00642">
    <property type="entry name" value="Aamy"/>
    <property type="match status" value="1"/>
</dbReference>
<dbReference type="InterPro" id="IPR017853">
    <property type="entry name" value="GH"/>
</dbReference>
<sequence length="786" mass="89803">MSLSGAKKKPGPLVLKVNLSLTDRLLQTMSKNTPICDQQEINAYGVFGDIEVWPGKPYPQGATWSEEGVNFAVFSGNATRVDLCLFRESDPSEEVYRIQMMEQTDMIWHCFIPKLATGWRYGFRAHGEWNPRAGLLFNPNKLLIDPFTKAIDGNIEWHDAMFPYPIHDPAEDRYLTMDTLDSGPYITKGVVIDPSYDWEGDKLPEHPMHRTVIYEAHVKGLTQTHPDLPEELRGTYAGLAHPSIIEYLKNLGVTAIELMPIHHFVQDERLVKMGLRNYWGYNTLSFFAPHADYAASGSAGGQVREFKDMVKKLHKAGLEVILDVVYNHTAEGNHYGPMLGMKGLDNATYYRLKSDEPQYYMDYTGTGNTVNMTSVRSLQLVMDSLRYWVTEMHVDGFRFDLASALARGLFEVGRLSTFLDTIHQDPVISQVKLIAEPWDVGPGGYQVGNFPVLWSEWNGKYRDSVRSFWRGDDTGVAELAYRLSGSSDLYELSGRRPSASINFVTAHDGFTLRDLYSYNEKHNEANGEGNRDGDNNNHSWNCGVEGPTDDPEINKLRLRMQRNMLSTLLLSQGVPMITMGDEYGRTQMGNNNAYCQDNEISWFNWDWTAEQRALHSFTRKMISLRMDNPIFHRRRFFDGHTIHDSDIGDILWVSPSGKEMSEEEWNSTNTRAMGMILNGEGMVEFDERGRRIKDDIFLVILNGWWEGVDFTLPGVKEFTIWEQIVHTDSSELSQNLEVKAKEGFLLGPRSLSVFRLKARKANRTSEGKRRVTIVDQVRRLWDMIQE</sequence>
<dbReference type="InParanoid" id="A0A1H9CZD1"/>
<evidence type="ECO:0000313" key="7">
    <source>
        <dbReference type="Proteomes" id="UP000199021"/>
    </source>
</evidence>
<dbReference type="NCBIfam" id="TIGR02100">
    <property type="entry name" value="glgX_debranch"/>
    <property type="match status" value="1"/>
</dbReference>
<dbReference type="Gene3D" id="3.20.20.80">
    <property type="entry name" value="Glycosidases"/>
    <property type="match status" value="1"/>
</dbReference>
<dbReference type="InterPro" id="IPR014756">
    <property type="entry name" value="Ig_E-set"/>
</dbReference>
<dbReference type="InterPro" id="IPR011837">
    <property type="entry name" value="Glycogen_debranch_GlgX"/>
</dbReference>
<keyword evidence="7" id="KW-1185">Reference proteome</keyword>
<name>A0A1H9CZD1_9BACT</name>
<dbReference type="SUPFAM" id="SSF51445">
    <property type="entry name" value="(Trans)glycosidases"/>
    <property type="match status" value="1"/>
</dbReference>
<comment type="similarity">
    <text evidence="1">Belongs to the glycosyl hydrolase 13 family.</text>
</comment>
<dbReference type="InterPro" id="IPR004193">
    <property type="entry name" value="Glyco_hydro_13_N"/>
</dbReference>
<dbReference type="InterPro" id="IPR013783">
    <property type="entry name" value="Ig-like_fold"/>
</dbReference>
<feature type="domain" description="Glycosyl hydrolase family 13 catalytic" evidence="5">
    <location>
        <begin position="223"/>
        <end position="625"/>
    </location>
</feature>
<dbReference type="Gene3D" id="2.60.40.1180">
    <property type="entry name" value="Golgi alpha-mannosidase II"/>
    <property type="match status" value="1"/>
</dbReference>
<dbReference type="InterPro" id="IPR044505">
    <property type="entry name" value="GlgX_Isoamylase_N_E_set"/>
</dbReference>
<evidence type="ECO:0000256" key="1">
    <source>
        <dbReference type="ARBA" id="ARBA00008061"/>
    </source>
</evidence>
<feature type="compositionally biased region" description="Basic and acidic residues" evidence="4">
    <location>
        <begin position="523"/>
        <end position="535"/>
    </location>
</feature>
<gene>
    <name evidence="6" type="ORF">SAMN05444359_10578</name>
</gene>
<reference evidence="7" key="1">
    <citation type="submission" date="2016-10" db="EMBL/GenBank/DDBJ databases">
        <authorList>
            <person name="Varghese N."/>
            <person name="Submissions S."/>
        </authorList>
    </citation>
    <scope>NUCLEOTIDE SEQUENCE [LARGE SCALE GENOMIC DNA]</scope>
    <source>
        <strain evidence="7">DSM 24740</strain>
    </source>
</reference>
<dbReference type="GO" id="GO:0004135">
    <property type="term" value="F:amylo-alpha-1,6-glucosidase activity"/>
    <property type="evidence" value="ECO:0007669"/>
    <property type="project" value="InterPro"/>
</dbReference>
<dbReference type="CDD" id="cd02856">
    <property type="entry name" value="E_set_GDE_Isoamylase_N"/>
    <property type="match status" value="1"/>
</dbReference>
<dbReference type="Pfam" id="PF02922">
    <property type="entry name" value="CBM_48"/>
    <property type="match status" value="1"/>
</dbReference>
<evidence type="ECO:0000256" key="4">
    <source>
        <dbReference type="SAM" id="MobiDB-lite"/>
    </source>
</evidence>
<protein>
    <submittedName>
        <fullName evidence="6">Glycogen operon protein</fullName>
    </submittedName>
</protein>
<evidence type="ECO:0000256" key="2">
    <source>
        <dbReference type="ARBA" id="ARBA00022801"/>
    </source>
</evidence>
<evidence type="ECO:0000259" key="5">
    <source>
        <dbReference type="SMART" id="SM00642"/>
    </source>
</evidence>
<dbReference type="CDD" id="cd11326">
    <property type="entry name" value="AmyAc_Glg_debranch"/>
    <property type="match status" value="1"/>
</dbReference>
<dbReference type="SUPFAM" id="SSF51011">
    <property type="entry name" value="Glycosyl hydrolase domain"/>
    <property type="match status" value="1"/>
</dbReference>
<dbReference type="Pfam" id="PF00128">
    <property type="entry name" value="Alpha-amylase"/>
    <property type="match status" value="1"/>
</dbReference>
<dbReference type="SUPFAM" id="SSF81296">
    <property type="entry name" value="E set domains"/>
    <property type="match status" value="1"/>
</dbReference>
<dbReference type="PANTHER" id="PTHR43002">
    <property type="entry name" value="GLYCOGEN DEBRANCHING ENZYME"/>
    <property type="match status" value="1"/>
</dbReference>
<organism evidence="6 7">
    <name type="scientific">Neolewinella agarilytica</name>
    <dbReference type="NCBI Taxonomy" id="478744"/>
    <lineage>
        <taxon>Bacteria</taxon>
        <taxon>Pseudomonadati</taxon>
        <taxon>Bacteroidota</taxon>
        <taxon>Saprospiria</taxon>
        <taxon>Saprospirales</taxon>
        <taxon>Lewinellaceae</taxon>
        <taxon>Neolewinella</taxon>
    </lineage>
</organism>
<dbReference type="GO" id="GO:0005980">
    <property type="term" value="P:glycogen catabolic process"/>
    <property type="evidence" value="ECO:0007669"/>
    <property type="project" value="InterPro"/>
</dbReference>
<dbReference type="EMBL" id="FOFB01000005">
    <property type="protein sequence ID" value="SEQ06499.1"/>
    <property type="molecule type" value="Genomic_DNA"/>
</dbReference>
<dbReference type="Gene3D" id="2.60.40.10">
    <property type="entry name" value="Immunoglobulins"/>
    <property type="match status" value="1"/>
</dbReference>
<proteinExistence type="inferred from homology"/>
<keyword evidence="3" id="KW-0326">Glycosidase</keyword>
<dbReference type="InterPro" id="IPR006047">
    <property type="entry name" value="GH13_cat_dom"/>
</dbReference>
<feature type="region of interest" description="Disordered" evidence="4">
    <location>
        <begin position="523"/>
        <end position="546"/>
    </location>
</feature>
<dbReference type="AlphaFoldDB" id="A0A1H9CZD1"/>
<evidence type="ECO:0000313" key="6">
    <source>
        <dbReference type="EMBL" id="SEQ06499.1"/>
    </source>
</evidence>
<dbReference type="Proteomes" id="UP000199021">
    <property type="component" value="Unassembled WGS sequence"/>
</dbReference>
<dbReference type="STRING" id="478744.SAMN05444359_10578"/>
<dbReference type="InterPro" id="IPR013780">
    <property type="entry name" value="Glyco_hydro_b"/>
</dbReference>
<accession>A0A1H9CZD1</accession>
<evidence type="ECO:0000256" key="3">
    <source>
        <dbReference type="ARBA" id="ARBA00023295"/>
    </source>
</evidence>
<keyword evidence="2" id="KW-0378">Hydrolase</keyword>